<evidence type="ECO:0000256" key="2">
    <source>
        <dbReference type="ARBA" id="ARBA00023002"/>
    </source>
</evidence>
<gene>
    <name evidence="7" type="ORF">GCM10007298_16690</name>
</gene>
<proteinExistence type="inferred from homology"/>
<evidence type="ECO:0000313" key="8">
    <source>
        <dbReference type="Proteomes" id="UP000632454"/>
    </source>
</evidence>
<evidence type="ECO:0000256" key="5">
    <source>
        <dbReference type="RuleBase" id="RU003345"/>
    </source>
</evidence>
<dbReference type="InterPro" id="IPR012394">
    <property type="entry name" value="Aldehyde_DH_NAD(P)"/>
</dbReference>
<keyword evidence="8" id="KW-1185">Reference proteome</keyword>
<dbReference type="Proteomes" id="UP000632454">
    <property type="component" value="Unassembled WGS sequence"/>
</dbReference>
<comment type="caution">
    <text evidence="7">The sequence shown here is derived from an EMBL/GenBank/DDBJ whole genome shotgun (WGS) entry which is preliminary data.</text>
</comment>
<feature type="active site" evidence="4">
    <location>
        <position position="238"/>
    </location>
</feature>
<comment type="similarity">
    <text evidence="1 3 5">Belongs to the aldehyde dehydrogenase family.</text>
</comment>
<protein>
    <recommendedName>
        <fullName evidence="3">Aldehyde dehydrogenase</fullName>
    </recommendedName>
</protein>
<dbReference type="SUPFAM" id="SSF53720">
    <property type="entry name" value="ALDH-like"/>
    <property type="match status" value="1"/>
</dbReference>
<dbReference type="Gene3D" id="3.40.605.10">
    <property type="entry name" value="Aldehyde Dehydrogenase, Chain A, domain 1"/>
    <property type="match status" value="1"/>
</dbReference>
<reference evidence="8" key="1">
    <citation type="journal article" date="2019" name="Int. J. Syst. Evol. Microbiol.">
        <title>The Global Catalogue of Microorganisms (GCM) 10K type strain sequencing project: providing services to taxonomists for standard genome sequencing and annotation.</title>
        <authorList>
            <consortium name="The Broad Institute Genomics Platform"/>
            <consortium name="The Broad Institute Genome Sequencing Center for Infectious Disease"/>
            <person name="Wu L."/>
            <person name="Ma J."/>
        </authorList>
    </citation>
    <scope>NUCLEOTIDE SEQUENCE [LARGE SCALE GENOMIC DNA]</scope>
    <source>
        <strain evidence="8">CCM 7855</strain>
    </source>
</reference>
<evidence type="ECO:0000313" key="7">
    <source>
        <dbReference type="EMBL" id="GGF21427.1"/>
    </source>
</evidence>
<sequence>MTKPAPTTTGSAHAATVTPLHRSADERSLTELLDLQRAAFLRDGIPDAATRISRINRLSSLLLDHAEEIAEALDADFGTRPRDLSIATDVAGCMIDLAHQRKHVRSWMKTEKVAKAKAMGLAGFSQRIRHDPLGVVGIIGPWNFPLQLTVVPAGSAFAAGNRVMMRPSSATARTTAVLAKYAPNYFSLEEFAVLTSAHGSGSDFAKLKVDHMFFTGSPEVGASVAAEAGKNLVPVTLELGGKNPAVVDVDADIDVAAKRLADARMVNSGQVCLCPDYAFVPEDKLGQFTDRVMARWRENYSSVLHNDQFTSTINEKNYTRIVGLIDDAVSLGATKQQLIPAGEKLPDAASRKIPPTLLTGVSAGMKIEEDEVFGPVLTVYPYRDLGEAISHITSHSHPLTMYWYGPDNDRYEALQDATRSGSVNGNDFALNLLSAELPFGGVGASGMGSYHGKFGFATFSHARAVTHSRMPLSFAELMSAPFRKRDTRSTNIQLAMWRLITRRASKKIR</sequence>
<dbReference type="InterPro" id="IPR029510">
    <property type="entry name" value="Ald_DH_CS_GLU"/>
</dbReference>
<accession>A0ABQ1UNS1</accession>
<evidence type="ECO:0000259" key="6">
    <source>
        <dbReference type="Pfam" id="PF00171"/>
    </source>
</evidence>
<keyword evidence="2 3" id="KW-0560">Oxidoreductase</keyword>
<dbReference type="InterPro" id="IPR016163">
    <property type="entry name" value="Ald_DH_C"/>
</dbReference>
<dbReference type="Gene3D" id="3.40.309.10">
    <property type="entry name" value="Aldehyde Dehydrogenase, Chain A, domain 2"/>
    <property type="match status" value="1"/>
</dbReference>
<dbReference type="PROSITE" id="PS00687">
    <property type="entry name" value="ALDEHYDE_DEHYDR_GLU"/>
    <property type="match status" value="1"/>
</dbReference>
<dbReference type="PANTHER" id="PTHR43570:SF16">
    <property type="entry name" value="ALDEHYDE DEHYDROGENASE TYPE III, ISOFORM Q"/>
    <property type="match status" value="1"/>
</dbReference>
<dbReference type="InterPro" id="IPR016162">
    <property type="entry name" value="Ald_DH_N"/>
</dbReference>
<dbReference type="EMBL" id="BMCS01000001">
    <property type="protein sequence ID" value="GGF21427.1"/>
    <property type="molecule type" value="Genomic_DNA"/>
</dbReference>
<organism evidence="7 8">
    <name type="scientific">Williamsia phyllosphaerae</name>
    <dbReference type="NCBI Taxonomy" id="885042"/>
    <lineage>
        <taxon>Bacteria</taxon>
        <taxon>Bacillati</taxon>
        <taxon>Actinomycetota</taxon>
        <taxon>Actinomycetes</taxon>
        <taxon>Mycobacteriales</taxon>
        <taxon>Nocardiaceae</taxon>
        <taxon>Williamsia</taxon>
    </lineage>
</organism>
<dbReference type="PIRSF" id="PIRSF036492">
    <property type="entry name" value="ALDH"/>
    <property type="match status" value="1"/>
</dbReference>
<dbReference type="PANTHER" id="PTHR43570">
    <property type="entry name" value="ALDEHYDE DEHYDROGENASE"/>
    <property type="match status" value="1"/>
</dbReference>
<name>A0ABQ1UNS1_9NOCA</name>
<evidence type="ECO:0000256" key="4">
    <source>
        <dbReference type="PROSITE-ProRule" id="PRU10007"/>
    </source>
</evidence>
<dbReference type="InterPro" id="IPR016161">
    <property type="entry name" value="Ald_DH/histidinol_DH"/>
</dbReference>
<dbReference type="InterPro" id="IPR015590">
    <property type="entry name" value="Aldehyde_DH_dom"/>
</dbReference>
<dbReference type="Pfam" id="PF00171">
    <property type="entry name" value="Aldedh"/>
    <property type="match status" value="1"/>
</dbReference>
<feature type="domain" description="Aldehyde dehydrogenase" evidence="6">
    <location>
        <begin position="47"/>
        <end position="464"/>
    </location>
</feature>
<evidence type="ECO:0000256" key="1">
    <source>
        <dbReference type="ARBA" id="ARBA00009986"/>
    </source>
</evidence>
<dbReference type="RefSeq" id="WP_188488646.1">
    <property type="nucleotide sequence ID" value="NZ_BMCS01000001.1"/>
</dbReference>
<evidence type="ECO:0000256" key="3">
    <source>
        <dbReference type="PIRNR" id="PIRNR036492"/>
    </source>
</evidence>